<dbReference type="Gramene" id="C.cajan_12220.t">
    <property type="protein sequence ID" value="C.cajan_12220.t"/>
    <property type="gene ID" value="C.cajan_12220"/>
</dbReference>
<dbReference type="Pfam" id="PF03959">
    <property type="entry name" value="FSH1"/>
    <property type="match status" value="1"/>
</dbReference>
<evidence type="ECO:0000313" key="3">
    <source>
        <dbReference type="EMBL" id="KYP66305.1"/>
    </source>
</evidence>
<dbReference type="PANTHER" id="PTHR22778:SF52">
    <property type="entry name" value="SERINE HYDROLASE FSH DOMAIN-CONTAINING PROTEIN"/>
    <property type="match status" value="1"/>
</dbReference>
<dbReference type="AlphaFoldDB" id="A0A151TGX2"/>
<organism evidence="3 4">
    <name type="scientific">Cajanus cajan</name>
    <name type="common">Pigeon pea</name>
    <name type="synonym">Cajanus indicus</name>
    <dbReference type="NCBI Taxonomy" id="3821"/>
    <lineage>
        <taxon>Eukaryota</taxon>
        <taxon>Viridiplantae</taxon>
        <taxon>Streptophyta</taxon>
        <taxon>Embryophyta</taxon>
        <taxon>Tracheophyta</taxon>
        <taxon>Spermatophyta</taxon>
        <taxon>Magnoliopsida</taxon>
        <taxon>eudicotyledons</taxon>
        <taxon>Gunneridae</taxon>
        <taxon>Pentapetalae</taxon>
        <taxon>rosids</taxon>
        <taxon>fabids</taxon>
        <taxon>Fabales</taxon>
        <taxon>Fabaceae</taxon>
        <taxon>Papilionoideae</taxon>
        <taxon>50 kb inversion clade</taxon>
        <taxon>NPAAA clade</taxon>
        <taxon>indigoferoid/millettioid clade</taxon>
        <taxon>Phaseoleae</taxon>
        <taxon>Cajanus</taxon>
    </lineage>
</organism>
<name>A0A151TGX2_CAJCA</name>
<feature type="domain" description="Serine hydrolase" evidence="2">
    <location>
        <begin position="7"/>
        <end position="96"/>
    </location>
</feature>
<keyword evidence="1" id="KW-0472">Membrane</keyword>
<accession>A0A151TGX2</accession>
<dbReference type="Gene3D" id="3.40.50.1820">
    <property type="entry name" value="alpha/beta hydrolase"/>
    <property type="match status" value="1"/>
</dbReference>
<dbReference type="STRING" id="3821.A0A151TGX2"/>
<dbReference type="EMBL" id="CM003608">
    <property type="protein sequence ID" value="KYP66305.1"/>
    <property type="molecule type" value="Genomic_DNA"/>
</dbReference>
<dbReference type="OMA" id="FHANEDF"/>
<gene>
    <name evidence="3" type="ORF">KK1_012593</name>
</gene>
<evidence type="ECO:0000259" key="2">
    <source>
        <dbReference type="Pfam" id="PF03959"/>
    </source>
</evidence>
<feature type="transmembrane region" description="Helical" evidence="1">
    <location>
        <begin position="91"/>
        <end position="113"/>
    </location>
</feature>
<keyword evidence="4" id="KW-1185">Reference proteome</keyword>
<dbReference type="PANTHER" id="PTHR22778">
    <property type="entry name" value="OVARIAN CANCER GENE-2 PROTEIN-RELATED"/>
    <property type="match status" value="1"/>
</dbReference>
<evidence type="ECO:0000256" key="1">
    <source>
        <dbReference type="SAM" id="Phobius"/>
    </source>
</evidence>
<protein>
    <recommendedName>
        <fullName evidence="2">Serine hydrolase domain-containing protein</fullName>
    </recommendedName>
</protein>
<keyword evidence="1" id="KW-0812">Transmembrane</keyword>
<proteinExistence type="predicted"/>
<reference evidence="3 4" key="1">
    <citation type="journal article" date="2012" name="Nat. Biotechnol.">
        <title>Draft genome sequence of pigeonpea (Cajanus cajan), an orphan legume crop of resource-poor farmers.</title>
        <authorList>
            <person name="Varshney R.K."/>
            <person name="Chen W."/>
            <person name="Li Y."/>
            <person name="Bharti A.K."/>
            <person name="Saxena R.K."/>
            <person name="Schlueter J.A."/>
            <person name="Donoghue M.T."/>
            <person name="Azam S."/>
            <person name="Fan G."/>
            <person name="Whaley A.M."/>
            <person name="Farmer A.D."/>
            <person name="Sheridan J."/>
            <person name="Iwata A."/>
            <person name="Tuteja R."/>
            <person name="Penmetsa R.V."/>
            <person name="Wu W."/>
            <person name="Upadhyaya H.D."/>
            <person name="Yang S.P."/>
            <person name="Shah T."/>
            <person name="Saxena K.B."/>
            <person name="Michael T."/>
            <person name="McCombie W.R."/>
            <person name="Yang B."/>
            <person name="Zhang G."/>
            <person name="Yang H."/>
            <person name="Wang J."/>
            <person name="Spillane C."/>
            <person name="Cook D.R."/>
            <person name="May G.D."/>
            <person name="Xu X."/>
            <person name="Jackson S.A."/>
        </authorList>
    </citation>
    <scope>NUCLEOTIDE SEQUENCE [LARGE SCALE GENOMIC DNA]</scope>
    <source>
        <strain evidence="4">cv. Asha</strain>
    </source>
</reference>
<sequence length="118" mass="14070">MEDQRQRKPRILCLHGHGSTKQLVFTKWPQSVTQKLDLVFLDAPFPVEGTSGIEGYEWFHANEDFTEYTNFEEGLEFIQDYMLENGRFDGIMGFSQVLNFWYVYICFFSHILLTRKWN</sequence>
<dbReference type="InterPro" id="IPR005645">
    <property type="entry name" value="FSH-like_dom"/>
</dbReference>
<dbReference type="Proteomes" id="UP000075243">
    <property type="component" value="Chromosome 6"/>
</dbReference>
<dbReference type="InterPro" id="IPR029058">
    <property type="entry name" value="AB_hydrolase_fold"/>
</dbReference>
<evidence type="ECO:0000313" key="4">
    <source>
        <dbReference type="Proteomes" id="UP000075243"/>
    </source>
</evidence>
<keyword evidence="1" id="KW-1133">Transmembrane helix</keyword>